<evidence type="ECO:0000313" key="2">
    <source>
        <dbReference type="Proteomes" id="UP000285173"/>
    </source>
</evidence>
<evidence type="ECO:0000313" key="1">
    <source>
        <dbReference type="EMBL" id="RGZ51853.1"/>
    </source>
</evidence>
<comment type="caution">
    <text evidence="1">The sequence shown here is derived from an EMBL/GenBank/DDBJ whole genome shotgun (WGS) entry which is preliminary data.</text>
</comment>
<dbReference type="EMBL" id="QSEF01000001">
    <property type="protein sequence ID" value="RGZ51853.1"/>
    <property type="molecule type" value="Genomic_DNA"/>
</dbReference>
<protein>
    <submittedName>
        <fullName evidence="1">Uncharacterized protein</fullName>
    </submittedName>
</protein>
<dbReference type="SUPFAM" id="SSF51445">
    <property type="entry name" value="(Trans)glycosidases"/>
    <property type="match status" value="1"/>
</dbReference>
<reference evidence="1 2" key="1">
    <citation type="submission" date="2018-08" db="EMBL/GenBank/DDBJ databases">
        <title>A genome reference for cultivated species of the human gut microbiota.</title>
        <authorList>
            <person name="Zou Y."/>
            <person name="Xue W."/>
            <person name="Luo G."/>
        </authorList>
    </citation>
    <scope>NUCLEOTIDE SEQUENCE [LARGE SCALE GENOMIC DNA]</scope>
    <source>
        <strain evidence="1 2">AM50-15</strain>
    </source>
</reference>
<dbReference type="Proteomes" id="UP000285173">
    <property type="component" value="Unassembled WGS sequence"/>
</dbReference>
<organism evidence="1 2">
    <name type="scientific">Parabacteroides merdae</name>
    <dbReference type="NCBI Taxonomy" id="46503"/>
    <lineage>
        <taxon>Bacteria</taxon>
        <taxon>Pseudomonadati</taxon>
        <taxon>Bacteroidota</taxon>
        <taxon>Bacteroidia</taxon>
        <taxon>Bacteroidales</taxon>
        <taxon>Tannerellaceae</taxon>
        <taxon>Parabacteroides</taxon>
    </lineage>
</organism>
<name>A0A3R6DI40_9BACT</name>
<dbReference type="AlphaFoldDB" id="A0A3R6DI40"/>
<proteinExistence type="predicted"/>
<dbReference type="RefSeq" id="WP_122202491.1">
    <property type="nucleotide sequence ID" value="NZ_JADNHS010000002.1"/>
</dbReference>
<gene>
    <name evidence="1" type="ORF">DW986_00785</name>
</gene>
<sequence>MKNIYRFIVLLGLLLAHGTIMQGLNVEDGYLRGDANVQFRWRFGYSEYPIDKSSQTSLEDVVNGKYAWYNGILWSGAYKDWEDRTIHGVSLLFRGGSPYARTVRCISEVVPFSQLGTAKTFVIPLSYGIGSEERISFALTVAGQESETVIMNLAPKKKEEVTSGNIKVSFHALRVDASSNERPMTKVMGLLYIRVYPTLLKYGNRMTFEFNSLTRHMDVESSMCIGSLWKDLSKTNLEDAWKKSGLTIERLEIEKKLHDEKMQAWDKKVEAISKNLDKEGLVEISYNSDTEIWDRGECRVQAYSGNPVKDYQYGTVTDKMEKMALSVTSHLKKNFSLFRYQHHQLPWKEENPALLDSSDVIYMDQWLKVAALTADKVVLDMQISPVTKAYKEASKMGSLPLPVDGVPGYTWKDLTLGYQTAIRHAKKVCPQLKIIQMPYEYDNISGTECHKDAHYNIFKCLYTAVNEVNKELQPEDQLEVAGLGSNTPHHWDFIEGFLKRYHEDPNPHKRLDYITWHNYLFPGTAPNIAKGFKSKIDELLKKYSIDPNLKILIDESGLAEPSTIEDLSDLEGASKKEAAMACFTSTVHHWYLQEKGNFIPITGGGFHFGLLTYGNQNVLSPYAKGMLLRNSLFDNMQPSITTPCDENGYGLYSQATIDKDEYRILVWTASPSIFYEKASLLAFPDAKIVLKDLPASMNGNEVDVEIEAVDPEDPNVLAILRQEKCQTLPLTRGADRYEIDFTDEEVRVLNSILIKQKKLRVEKRKLVIPMDIRPYSMYLLKFKL</sequence>
<dbReference type="Gene3D" id="3.20.20.80">
    <property type="entry name" value="Glycosidases"/>
    <property type="match status" value="1"/>
</dbReference>
<accession>A0A3R6DI40</accession>
<dbReference type="InterPro" id="IPR017853">
    <property type="entry name" value="GH"/>
</dbReference>